<dbReference type="Pfam" id="PF05036">
    <property type="entry name" value="SPOR"/>
    <property type="match status" value="1"/>
</dbReference>
<proteinExistence type="predicted"/>
<keyword evidence="4" id="KW-1185">Reference proteome</keyword>
<dbReference type="RefSeq" id="WP_133642770.1">
    <property type="nucleotide sequence ID" value="NZ_SNYI01000001.1"/>
</dbReference>
<dbReference type="Pfam" id="PF18175">
    <property type="entry name" value="HU-CCDC81_bac_2"/>
    <property type="match status" value="1"/>
</dbReference>
<comment type="caution">
    <text evidence="3">The sequence shown here is derived from an EMBL/GenBank/DDBJ whole genome shotgun (WGS) entry which is preliminary data.</text>
</comment>
<protein>
    <submittedName>
        <fullName evidence="3">Sporulation related protein</fullName>
    </submittedName>
</protein>
<dbReference type="InterPro" id="IPR041268">
    <property type="entry name" value="HU-CCDC81_bac_2"/>
</dbReference>
<dbReference type="InterPro" id="IPR007730">
    <property type="entry name" value="SPOR-like_dom"/>
</dbReference>
<sequence>MSAAFYIEELLYRYNCVIVPGFGAFLTQMKSAVLHKTTNTFDPPSKVISFNQQLDSNDGLLVSYIAHAENTTYDAMLEELSKTVKKWKEELETQKTLKFGNLGEFRLNREGRLLFRPANQVNFLTASFGLSSVVSPQVTREVLKEEVQELEERIPFIITPEERKKSNFRPYLKYAAILLLAFSTGVTGFRMYQTSVENQQIARQQAHELVQKNIQEATFFSAAPLELPAISLNVTRKEEAPRHHVIAGAFRYKTNADKKVRQLKRKGFDSAAYLGTNSFGLHQVVYASFVDSQEALDYLKTVKENVSRDAWLLSKK</sequence>
<gene>
    <name evidence="3" type="ORF">CLV82_0566</name>
</gene>
<feature type="coiled-coil region" evidence="1">
    <location>
        <begin position="70"/>
        <end position="97"/>
    </location>
</feature>
<dbReference type="Proteomes" id="UP000295468">
    <property type="component" value="Unassembled WGS sequence"/>
</dbReference>
<dbReference type="GO" id="GO:0042834">
    <property type="term" value="F:peptidoglycan binding"/>
    <property type="evidence" value="ECO:0007669"/>
    <property type="project" value="InterPro"/>
</dbReference>
<accession>A0A4R6TRG6</accession>
<dbReference type="SUPFAM" id="SSF110997">
    <property type="entry name" value="Sporulation related repeat"/>
    <property type="match status" value="1"/>
</dbReference>
<dbReference type="Pfam" id="PF18174">
    <property type="entry name" value="HU-CCDC81_bac_1"/>
    <property type="match status" value="1"/>
</dbReference>
<dbReference type="PROSITE" id="PS51724">
    <property type="entry name" value="SPOR"/>
    <property type="match status" value="1"/>
</dbReference>
<organism evidence="3 4">
    <name type="scientific">Zeaxanthinibacter enoshimensis</name>
    <dbReference type="NCBI Taxonomy" id="392009"/>
    <lineage>
        <taxon>Bacteria</taxon>
        <taxon>Pseudomonadati</taxon>
        <taxon>Bacteroidota</taxon>
        <taxon>Flavobacteriia</taxon>
        <taxon>Flavobacteriales</taxon>
        <taxon>Flavobacteriaceae</taxon>
        <taxon>Zeaxanthinibacter</taxon>
    </lineage>
</organism>
<dbReference type="InterPro" id="IPR036680">
    <property type="entry name" value="SPOR-like_sf"/>
</dbReference>
<dbReference type="OrthoDB" id="653949at2"/>
<feature type="domain" description="SPOR" evidence="2">
    <location>
        <begin position="237"/>
        <end position="315"/>
    </location>
</feature>
<keyword evidence="1" id="KW-0175">Coiled coil</keyword>
<name>A0A4R6TRG6_9FLAO</name>
<reference evidence="3 4" key="1">
    <citation type="submission" date="2019-03" db="EMBL/GenBank/DDBJ databases">
        <title>Genomic Encyclopedia of Archaeal and Bacterial Type Strains, Phase II (KMG-II): from individual species to whole genera.</title>
        <authorList>
            <person name="Goeker M."/>
        </authorList>
    </citation>
    <scope>NUCLEOTIDE SEQUENCE [LARGE SCALE GENOMIC DNA]</scope>
    <source>
        <strain evidence="3 4">DSM 18435</strain>
    </source>
</reference>
<evidence type="ECO:0000259" key="2">
    <source>
        <dbReference type="PROSITE" id="PS51724"/>
    </source>
</evidence>
<evidence type="ECO:0000313" key="3">
    <source>
        <dbReference type="EMBL" id="TDQ32733.1"/>
    </source>
</evidence>
<dbReference type="AlphaFoldDB" id="A0A4R6TRG6"/>
<evidence type="ECO:0000313" key="4">
    <source>
        <dbReference type="Proteomes" id="UP000295468"/>
    </source>
</evidence>
<dbReference type="EMBL" id="SNYI01000001">
    <property type="protein sequence ID" value="TDQ32733.1"/>
    <property type="molecule type" value="Genomic_DNA"/>
</dbReference>
<dbReference type="Gene3D" id="3.30.70.1070">
    <property type="entry name" value="Sporulation related repeat"/>
    <property type="match status" value="1"/>
</dbReference>
<dbReference type="InterPro" id="IPR040495">
    <property type="entry name" value="HU-CCDC81_bac_1"/>
</dbReference>
<evidence type="ECO:0000256" key="1">
    <source>
        <dbReference type="SAM" id="Coils"/>
    </source>
</evidence>